<keyword evidence="1" id="KW-0813">Transport</keyword>
<dbReference type="GO" id="GO:0005829">
    <property type="term" value="C:cytosol"/>
    <property type="evidence" value="ECO:0007669"/>
    <property type="project" value="TreeGrafter"/>
</dbReference>
<dbReference type="GO" id="GO:1902387">
    <property type="term" value="F:ceramide 1-phosphate binding"/>
    <property type="evidence" value="ECO:0007669"/>
    <property type="project" value="TreeGrafter"/>
</dbReference>
<keyword evidence="4" id="KW-1185">Reference proteome</keyword>
<dbReference type="InterPro" id="IPR014830">
    <property type="entry name" value="Glycolipid_transfer_prot_dom"/>
</dbReference>
<evidence type="ECO:0000256" key="1">
    <source>
        <dbReference type="ARBA" id="ARBA00022448"/>
    </source>
</evidence>
<name>A0A9P6JIK1_9AGAR</name>
<dbReference type="PANTHER" id="PTHR10219">
    <property type="entry name" value="GLYCOLIPID TRANSFER PROTEIN-RELATED"/>
    <property type="match status" value="1"/>
</dbReference>
<dbReference type="GO" id="GO:1902388">
    <property type="term" value="F:ceramide 1-phosphate transfer activity"/>
    <property type="evidence" value="ECO:0007669"/>
    <property type="project" value="TreeGrafter"/>
</dbReference>
<proteinExistence type="predicted"/>
<protein>
    <submittedName>
        <fullName evidence="3">Glycolipid transfer protein domain-containing protein</fullName>
    </submittedName>
</protein>
<organism evidence="3 4">
    <name type="scientific">Crepidotus variabilis</name>
    <dbReference type="NCBI Taxonomy" id="179855"/>
    <lineage>
        <taxon>Eukaryota</taxon>
        <taxon>Fungi</taxon>
        <taxon>Dikarya</taxon>
        <taxon>Basidiomycota</taxon>
        <taxon>Agaricomycotina</taxon>
        <taxon>Agaricomycetes</taxon>
        <taxon>Agaricomycetidae</taxon>
        <taxon>Agaricales</taxon>
        <taxon>Agaricineae</taxon>
        <taxon>Crepidotaceae</taxon>
        <taxon>Crepidotus</taxon>
    </lineage>
</organism>
<dbReference type="AlphaFoldDB" id="A0A9P6JIK1"/>
<evidence type="ECO:0000313" key="3">
    <source>
        <dbReference type="EMBL" id="KAF9522362.1"/>
    </source>
</evidence>
<reference evidence="3" key="1">
    <citation type="submission" date="2020-11" db="EMBL/GenBank/DDBJ databases">
        <authorList>
            <consortium name="DOE Joint Genome Institute"/>
            <person name="Ahrendt S."/>
            <person name="Riley R."/>
            <person name="Andreopoulos W."/>
            <person name="Labutti K."/>
            <person name="Pangilinan J."/>
            <person name="Ruiz-Duenas F.J."/>
            <person name="Barrasa J.M."/>
            <person name="Sanchez-Garcia M."/>
            <person name="Camarero S."/>
            <person name="Miyauchi S."/>
            <person name="Serrano A."/>
            <person name="Linde D."/>
            <person name="Babiker R."/>
            <person name="Drula E."/>
            <person name="Ayuso-Fernandez I."/>
            <person name="Pacheco R."/>
            <person name="Padilla G."/>
            <person name="Ferreira P."/>
            <person name="Barriuso J."/>
            <person name="Kellner H."/>
            <person name="Castanera R."/>
            <person name="Alfaro M."/>
            <person name="Ramirez L."/>
            <person name="Pisabarro A.G."/>
            <person name="Kuo A."/>
            <person name="Tritt A."/>
            <person name="Lipzen A."/>
            <person name="He G."/>
            <person name="Yan M."/>
            <person name="Ng V."/>
            <person name="Cullen D."/>
            <person name="Martin F."/>
            <person name="Rosso M.-N."/>
            <person name="Henrissat B."/>
            <person name="Hibbett D."/>
            <person name="Martinez A.T."/>
            <person name="Grigoriev I.V."/>
        </authorList>
    </citation>
    <scope>NUCLEOTIDE SEQUENCE</scope>
    <source>
        <strain evidence="3">CBS 506.95</strain>
    </source>
</reference>
<dbReference type="SUPFAM" id="SSF110004">
    <property type="entry name" value="Glycolipid transfer protein, GLTP"/>
    <property type="match status" value="1"/>
</dbReference>
<gene>
    <name evidence="3" type="ORF">CPB83DRAFT_864600</name>
</gene>
<dbReference type="Proteomes" id="UP000807306">
    <property type="component" value="Unassembled WGS sequence"/>
</dbReference>
<dbReference type="PANTHER" id="PTHR10219:SF25">
    <property type="entry name" value="PLECKSTRIN HOMOLOGY DOMAIN-CONTAINING FAMILY A MEMBER 8"/>
    <property type="match status" value="1"/>
</dbReference>
<feature type="domain" description="Glycolipid transfer protein" evidence="2">
    <location>
        <begin position="22"/>
        <end position="159"/>
    </location>
</feature>
<dbReference type="EMBL" id="MU157949">
    <property type="protein sequence ID" value="KAF9522362.1"/>
    <property type="molecule type" value="Genomic_DNA"/>
</dbReference>
<accession>A0A9P6JIK1</accession>
<dbReference type="OrthoDB" id="205255at2759"/>
<evidence type="ECO:0000259" key="2">
    <source>
        <dbReference type="Pfam" id="PF08718"/>
    </source>
</evidence>
<dbReference type="Pfam" id="PF08718">
    <property type="entry name" value="GLTP"/>
    <property type="match status" value="1"/>
</dbReference>
<dbReference type="Gene3D" id="1.10.3520.10">
    <property type="entry name" value="Glycolipid transfer protein"/>
    <property type="match status" value="1"/>
</dbReference>
<comment type="caution">
    <text evidence="3">The sequence shown here is derived from an EMBL/GenBank/DDBJ whole genome shotgun (WGS) entry which is preliminary data.</text>
</comment>
<dbReference type="FunFam" id="1.10.3520.10:FF:000001">
    <property type="entry name" value="Pleckstrin domain-containing family A member 8"/>
    <property type="match status" value="1"/>
</dbReference>
<dbReference type="InterPro" id="IPR036497">
    <property type="entry name" value="GLTP_sf"/>
</dbReference>
<dbReference type="GO" id="GO:0016020">
    <property type="term" value="C:membrane"/>
    <property type="evidence" value="ECO:0007669"/>
    <property type="project" value="TreeGrafter"/>
</dbReference>
<sequence length="197" mass="22383">MTPYFETVKSYVDVPVTDTGVESRSFFEATDGLVQMFDLFGSGVFGFIQADLKSNINGVRTRYEAQPDRCGTLEDLVRSASSDPNQTAIPCLVRLMRGLSLTCKALQHMQQDRGAELHVCFRRAYDDVLKQHHSWVIRSIVYVAIRAVPYRDDFYSKIAQGGSREKLDDALNKWLVGLDRIVQHMITFLHQGNYGRV</sequence>
<evidence type="ECO:0000313" key="4">
    <source>
        <dbReference type="Proteomes" id="UP000807306"/>
    </source>
</evidence>